<dbReference type="InterPro" id="IPR028163">
    <property type="entry name" value="HAUS_6_N"/>
</dbReference>
<evidence type="ECO:0000259" key="2">
    <source>
        <dbReference type="Pfam" id="PF14661"/>
    </source>
</evidence>
<dbReference type="Proteomes" id="UP000818029">
    <property type="component" value="Chromosome A11"/>
</dbReference>
<dbReference type="GO" id="GO:0070652">
    <property type="term" value="C:HAUS complex"/>
    <property type="evidence" value="ECO:0007669"/>
    <property type="project" value="InterPro"/>
</dbReference>
<dbReference type="AlphaFoldDB" id="A0A1U8L7Q8"/>
<dbReference type="GeneID" id="107924620"/>
<dbReference type="KEGG" id="ghi:107924620"/>
<keyword evidence="3" id="KW-1185">Reference proteome</keyword>
<name>A0A1U8L7Q8_GOSHI</name>
<dbReference type="GO" id="GO:1990498">
    <property type="term" value="C:mitotic spindle microtubule"/>
    <property type="evidence" value="ECO:0000318"/>
    <property type="project" value="GO_Central"/>
</dbReference>
<accession>A0A1U8L7Q8</accession>
<dbReference type="Pfam" id="PF14661">
    <property type="entry name" value="HAUS6_N"/>
    <property type="match status" value="1"/>
</dbReference>
<dbReference type="GO" id="GO:0008017">
    <property type="term" value="F:microtubule binding"/>
    <property type="evidence" value="ECO:0000318"/>
    <property type="project" value="GO_Central"/>
</dbReference>
<dbReference type="PANTHER" id="PTHR16151:SF2">
    <property type="entry name" value="HAUS AUGMIN-LIKE COMPLEX SUBUNIT 6"/>
    <property type="match status" value="1"/>
</dbReference>
<reference evidence="3" key="1">
    <citation type="journal article" date="2020" name="Nat. Genet.">
        <title>Genomic diversifications of five Gossypium allopolyploid species and their impact on cotton improvement.</title>
        <authorList>
            <person name="Chen Z.J."/>
            <person name="Sreedasyam A."/>
            <person name="Ando A."/>
            <person name="Song Q."/>
            <person name="De Santiago L.M."/>
            <person name="Hulse-Kemp A.M."/>
            <person name="Ding M."/>
            <person name="Ye W."/>
            <person name="Kirkbride R.C."/>
            <person name="Jenkins J."/>
            <person name="Plott C."/>
            <person name="Lovell J."/>
            <person name="Lin Y.M."/>
            <person name="Vaughn R."/>
            <person name="Liu B."/>
            <person name="Simpson S."/>
            <person name="Scheffler B.E."/>
            <person name="Wen L."/>
            <person name="Saski C.A."/>
            <person name="Grover C.E."/>
            <person name="Hu G."/>
            <person name="Conover J.L."/>
            <person name="Carlson J.W."/>
            <person name="Shu S."/>
            <person name="Boston L.B."/>
            <person name="Williams M."/>
            <person name="Peterson D.G."/>
            <person name="McGee K."/>
            <person name="Jones D.C."/>
            <person name="Wendel J.F."/>
            <person name="Stelly D.M."/>
            <person name="Grimwood J."/>
            <person name="Schmutz J."/>
        </authorList>
    </citation>
    <scope>NUCLEOTIDE SEQUENCE [LARGE SCALE GENOMIC DNA]</scope>
    <source>
        <strain evidence="3">cv. TM-1</strain>
    </source>
</reference>
<dbReference type="GO" id="GO:0051225">
    <property type="term" value="P:spindle assembly"/>
    <property type="evidence" value="ECO:0007669"/>
    <property type="project" value="InterPro"/>
</dbReference>
<feature type="compositionally biased region" description="Polar residues" evidence="1">
    <location>
        <begin position="456"/>
        <end position="467"/>
    </location>
</feature>
<evidence type="ECO:0000256" key="1">
    <source>
        <dbReference type="SAM" id="MobiDB-lite"/>
    </source>
</evidence>
<dbReference type="InterPro" id="IPR026797">
    <property type="entry name" value="HAUS_6"/>
</dbReference>
<reference evidence="4" key="2">
    <citation type="submission" date="2025-08" db="UniProtKB">
        <authorList>
            <consortium name="RefSeq"/>
        </authorList>
    </citation>
    <scope>IDENTIFICATION</scope>
</reference>
<evidence type="ECO:0000313" key="4">
    <source>
        <dbReference type="RefSeq" id="XP_016710637.2"/>
    </source>
</evidence>
<dbReference type="STRING" id="3635.A0A1U8L7Q8"/>
<feature type="domain" description="HAUS augmin-like complex subunit 6 N-terminal" evidence="2">
    <location>
        <begin position="17"/>
        <end position="260"/>
    </location>
</feature>
<dbReference type="PANTHER" id="PTHR16151">
    <property type="entry name" value="HAUS AUGMIN-LIKE COMPLEX SUBUNIT 6"/>
    <property type="match status" value="1"/>
</dbReference>
<sequence>MTMDREKERELELESAMYTNCLLLGLDPSIIGLGTSNGTPRVGLFRHSNPKLGEQLLYFILSSLRGPAQSARDFDRVWPIFDSAQSRDFRKVVQGIISELEAQGTLPRSNSRVSSLATCCGPRFVELLWQLSLHALREVHRRTFASDVASNPLPAPLTDVAFSHAATLLPVTKARIALERRRFLKNAETAVQRQAMWSNLAHEMTAEFRGLCAEEAYLQQELEKLHDLRNKVKLEGEPWDDLVSTSSQNSHLVSKATRLWDSILSRKSQHEVLASGPIEDLIAHREHRYRISGSSLLAAMDQSSQVPCTDVLSVQSGDLDNKEQNDGYHTQVIEERLSRVDDRSGRVHQTVDVAEIIRRWTHALQRIHKQSLQLAKANDGEGHDILRSAHDGGTSGHAESLAATLTEHQQHLASFQVLINQLKEVAPSIQKSISECTEKLNGISSNLPSMAKHRGQTTSPMLAQSSRRTLESSSDDVGDITSKMSAVQLEKNSASPPALKLPQLFSLTPNSSGKVGSMQKRHTLAPQTNQIDTLSESSSMEQPLANNHLDNTLQDSDNSYVQNLKRSVRQAALSVPSCNSELSQDSQSDESSEHFFVPVLSTNHSRVGPENKLGSIRTKRLFSTQTENSFVNSHPSDGHIRSNYDDLPNMLNNLDSLDNHDQDNGFLSAAASSSAASDWQRSLFDLEEAQDQVFSPPLLMDTSLFIDSYEDLLAPLSETETALMEH</sequence>
<evidence type="ECO:0000313" key="3">
    <source>
        <dbReference type="Proteomes" id="UP000818029"/>
    </source>
</evidence>
<proteinExistence type="predicted"/>
<organism evidence="3 4">
    <name type="scientific">Gossypium hirsutum</name>
    <name type="common">Upland cotton</name>
    <name type="synonym">Gossypium mexicanum</name>
    <dbReference type="NCBI Taxonomy" id="3635"/>
    <lineage>
        <taxon>Eukaryota</taxon>
        <taxon>Viridiplantae</taxon>
        <taxon>Streptophyta</taxon>
        <taxon>Embryophyta</taxon>
        <taxon>Tracheophyta</taxon>
        <taxon>Spermatophyta</taxon>
        <taxon>Magnoliopsida</taxon>
        <taxon>eudicotyledons</taxon>
        <taxon>Gunneridae</taxon>
        <taxon>Pentapetalae</taxon>
        <taxon>rosids</taxon>
        <taxon>malvids</taxon>
        <taxon>Malvales</taxon>
        <taxon>Malvaceae</taxon>
        <taxon>Malvoideae</taxon>
        <taxon>Gossypium</taxon>
    </lineage>
</organism>
<dbReference type="GO" id="GO:0000226">
    <property type="term" value="P:microtubule cytoskeleton organization"/>
    <property type="evidence" value="ECO:0000318"/>
    <property type="project" value="GO_Central"/>
</dbReference>
<dbReference type="PaxDb" id="3635-A0A1U8L7Q8"/>
<feature type="region of interest" description="Disordered" evidence="1">
    <location>
        <begin position="449"/>
        <end position="478"/>
    </location>
</feature>
<protein>
    <submittedName>
        <fullName evidence="4">AUGMIN subunit 6</fullName>
    </submittedName>
</protein>
<gene>
    <name evidence="4" type="primary">LOC107924620</name>
</gene>
<dbReference type="SMR" id="A0A1U8L7Q8"/>
<dbReference type="RefSeq" id="XP_016710637.2">
    <property type="nucleotide sequence ID" value="XM_016855148.2"/>
</dbReference>